<dbReference type="SUPFAM" id="SSF51206">
    <property type="entry name" value="cAMP-binding domain-like"/>
    <property type="match status" value="1"/>
</dbReference>
<name>A0ABS9BWP4_9BACT</name>
<organism evidence="2 3">
    <name type="scientific">Mariniradius sediminis</name>
    <dbReference type="NCBI Taxonomy" id="2909237"/>
    <lineage>
        <taxon>Bacteria</taxon>
        <taxon>Pseudomonadati</taxon>
        <taxon>Bacteroidota</taxon>
        <taxon>Cytophagia</taxon>
        <taxon>Cytophagales</taxon>
        <taxon>Cyclobacteriaceae</taxon>
        <taxon>Mariniradius</taxon>
    </lineage>
</organism>
<reference evidence="2 3" key="1">
    <citation type="submission" date="2022-01" db="EMBL/GenBank/DDBJ databases">
        <title>Mariniradius saccharolyticus sp. nov., isolated from sediment of a river.</title>
        <authorList>
            <person name="Liu H."/>
        </authorList>
    </citation>
    <scope>NUCLEOTIDE SEQUENCE [LARGE SCALE GENOMIC DNA]</scope>
    <source>
        <strain evidence="2 3">RY-2</strain>
    </source>
</reference>
<dbReference type="InterPro" id="IPR018490">
    <property type="entry name" value="cNMP-bd_dom_sf"/>
</dbReference>
<evidence type="ECO:0000259" key="1">
    <source>
        <dbReference type="PROSITE" id="PS50042"/>
    </source>
</evidence>
<dbReference type="InterPro" id="IPR000595">
    <property type="entry name" value="cNMP-bd_dom"/>
</dbReference>
<dbReference type="EMBL" id="JAKEVZ010000012">
    <property type="protein sequence ID" value="MCF1752488.1"/>
    <property type="molecule type" value="Genomic_DNA"/>
</dbReference>
<dbReference type="RefSeq" id="WP_008627175.1">
    <property type="nucleotide sequence ID" value="NZ_JAKEVZ010000012.1"/>
</dbReference>
<proteinExistence type="predicted"/>
<sequence>MINPFSRTFSEQELEVFQFLSQVNFFERLKNLEMARFLPAIQYRKYAKEEVIFFRGDPSQALYVVTKGIIHLTLDVKDTFEVIKEARRGEAFGENSFIENATRIYTAIVNSDQAELMVIPHFAIQEVFDSHPTIKAKIMTSLAEYYNENNRRLFKSYKNSFGFFNLGEMFETPQ</sequence>
<dbReference type="Pfam" id="PF00027">
    <property type="entry name" value="cNMP_binding"/>
    <property type="match status" value="1"/>
</dbReference>
<dbReference type="PROSITE" id="PS50042">
    <property type="entry name" value="CNMP_BINDING_3"/>
    <property type="match status" value="1"/>
</dbReference>
<evidence type="ECO:0000313" key="2">
    <source>
        <dbReference type="EMBL" id="MCF1752488.1"/>
    </source>
</evidence>
<dbReference type="PANTHER" id="PTHR47823">
    <property type="entry name" value="ION_TRANS DOMAIN-CONTAINING PROTEIN"/>
    <property type="match status" value="1"/>
</dbReference>
<dbReference type="InterPro" id="IPR014710">
    <property type="entry name" value="RmlC-like_jellyroll"/>
</dbReference>
<dbReference type="Proteomes" id="UP001201449">
    <property type="component" value="Unassembled WGS sequence"/>
</dbReference>
<feature type="domain" description="Cyclic nucleotide-binding" evidence="1">
    <location>
        <begin position="25"/>
        <end position="145"/>
    </location>
</feature>
<accession>A0ABS9BWP4</accession>
<comment type="caution">
    <text evidence="2">The sequence shown here is derived from an EMBL/GenBank/DDBJ whole genome shotgun (WGS) entry which is preliminary data.</text>
</comment>
<evidence type="ECO:0000313" key="3">
    <source>
        <dbReference type="Proteomes" id="UP001201449"/>
    </source>
</evidence>
<dbReference type="PANTHER" id="PTHR47823:SF9">
    <property type="entry name" value="CHROMOSOME UNDETERMINED SCAFFOLD_10, WHOLE GENOME SHOTGUN SEQUENCE"/>
    <property type="match status" value="1"/>
</dbReference>
<protein>
    <submittedName>
        <fullName evidence="2">Cyclic nucleotide-binding domain-containing protein</fullName>
    </submittedName>
</protein>
<keyword evidence="3" id="KW-1185">Reference proteome</keyword>
<dbReference type="SMART" id="SM00100">
    <property type="entry name" value="cNMP"/>
    <property type="match status" value="1"/>
</dbReference>
<gene>
    <name evidence="2" type="ORF">L0U89_15620</name>
</gene>
<dbReference type="CDD" id="cd00038">
    <property type="entry name" value="CAP_ED"/>
    <property type="match status" value="1"/>
</dbReference>
<dbReference type="Gene3D" id="2.60.120.10">
    <property type="entry name" value="Jelly Rolls"/>
    <property type="match status" value="1"/>
</dbReference>